<protein>
    <recommendedName>
        <fullName evidence="3">Transposase</fullName>
    </recommendedName>
</protein>
<evidence type="ECO:0000313" key="1">
    <source>
        <dbReference type="EMBL" id="HIT42053.1"/>
    </source>
</evidence>
<name>A0A9D1GJR0_9FIRM</name>
<comment type="caution">
    <text evidence="1">The sequence shown here is derived from an EMBL/GenBank/DDBJ whole genome shotgun (WGS) entry which is preliminary data.</text>
</comment>
<reference evidence="1" key="2">
    <citation type="journal article" date="2021" name="PeerJ">
        <title>Extensive microbial diversity within the chicken gut microbiome revealed by metagenomics and culture.</title>
        <authorList>
            <person name="Gilroy R."/>
            <person name="Ravi A."/>
            <person name="Getino M."/>
            <person name="Pursley I."/>
            <person name="Horton D.L."/>
            <person name="Alikhan N.F."/>
            <person name="Baker D."/>
            <person name="Gharbi K."/>
            <person name="Hall N."/>
            <person name="Watson M."/>
            <person name="Adriaenssens E.M."/>
            <person name="Foster-Nyarko E."/>
            <person name="Jarju S."/>
            <person name="Secka A."/>
            <person name="Antonio M."/>
            <person name="Oren A."/>
            <person name="Chaudhuri R.R."/>
            <person name="La Ragione R."/>
            <person name="Hildebrand F."/>
            <person name="Pallen M.J."/>
        </authorList>
    </citation>
    <scope>NUCLEOTIDE SEQUENCE</scope>
    <source>
        <strain evidence="1">CHK123-3438</strain>
    </source>
</reference>
<accession>A0A9D1GJR0</accession>
<sequence length="289" mass="33780">MVNRQHKDRLFRMLFRDKKDLLSLYNTVNGSHYTDPKDLEITTIEDVLYMGMKNDVSFLIEEYLNLYEAQSTWNPNMPLRGVFYFSRLYSGYIKTRKLDIHSRTRIPLPTPRYIVFYNGAGNEPERRQLRLSDSFLKRQDGLEPCLECIAIVLNINLGQNQKLMDGCRRLYEYAFLVEQIRLHLAKGLKLEAAVDTAVEVCTENEILSDFLIKHRAEVKEMILSEYDEELHLKDTYNCGYTDGKLEGQEALSCLVAALVKENRMDDLEKAMADASFRRKLLLEYGFEKE</sequence>
<evidence type="ECO:0008006" key="3">
    <source>
        <dbReference type="Google" id="ProtNLM"/>
    </source>
</evidence>
<dbReference type="EMBL" id="DVKS01000140">
    <property type="protein sequence ID" value="HIT42053.1"/>
    <property type="molecule type" value="Genomic_DNA"/>
</dbReference>
<proteinExistence type="predicted"/>
<reference evidence="1" key="1">
    <citation type="submission" date="2020-10" db="EMBL/GenBank/DDBJ databases">
        <authorList>
            <person name="Gilroy R."/>
        </authorList>
    </citation>
    <scope>NUCLEOTIDE SEQUENCE</scope>
    <source>
        <strain evidence="1">CHK123-3438</strain>
    </source>
</reference>
<dbReference type="Proteomes" id="UP000886860">
    <property type="component" value="Unassembled WGS sequence"/>
</dbReference>
<dbReference type="AlphaFoldDB" id="A0A9D1GJR0"/>
<organism evidence="1 2">
    <name type="scientific">Candidatus Caccovicinus merdipullorum</name>
    <dbReference type="NCBI Taxonomy" id="2840724"/>
    <lineage>
        <taxon>Bacteria</taxon>
        <taxon>Bacillati</taxon>
        <taxon>Bacillota</taxon>
        <taxon>Clostridia</taxon>
        <taxon>Eubacteriales</taxon>
        <taxon>Candidatus Caccovicinus</taxon>
    </lineage>
</organism>
<evidence type="ECO:0000313" key="2">
    <source>
        <dbReference type="Proteomes" id="UP000886860"/>
    </source>
</evidence>
<gene>
    <name evidence="1" type="ORF">IAB60_08165</name>
</gene>